<feature type="non-terminal residue" evidence="2">
    <location>
        <position position="1"/>
    </location>
</feature>
<sequence>ELETGELESSEILHLVTSDGQNITVGFFEHLKNLSKLDADLDKLDAEMNSTELRMEDVVLKDDDNGRVIKGKKTLLGDLSADNLTINNLSYNYSKNVHGQGIPLGKILADVVRYNDSRQINGLKTFTKPLHVNNLIVDNLDNVPVNDIVNTEENEALIDGATFVNLEVKTLLLPEGSTIAGLNISLLPTFNETLSLGHCEFLANLTANEISTASDDGLGFTLKRLNNSSLKSSGGQIRGSLEFTNTITVNKTDSKFLMGIDTAKFMAETVFTDAPAEIHGMLTVPKVYVEEDMLVLGSMNGRKFPDAFAVLNNSTVYFGSKRIKHLEVENVVLGPKGRVDGLSIEDIVTLDTEQYISGEKIFMGGISILGNLDIESKIIDGVNLDEWNATIHDPEFKKSKKFDVLFEGDLSVPNIEFNGTINGMNFTALAEDLVYDDESPIIITSTKTFASGLTVSNATLETFNGKSIKDFVTVSKEQTISAEKTFEVTLRFSNVTVEGLVDGVDLVKASKNALYTDIPGQIITGRKTFVDVDAKEFELIGEIKGLDIHKVVTRDGEQKFTAPQKINIGNFASLACDLLEVTEPVLINGLNFSEAFEKRVSLSSPFNFSSVLGVNGQVIVNGSLMVDYVNDQKLSSLLENIVYTNQPSVIKSKVVFTNVTALGPISSKDFRGANGISIREIADNAVYLDSDNIFLNNVSWEEVILEGGVVGTGLFNGYDIRDLYEEALFTDVSNQTVTGSKSFVNCIYVKGNLDAQTINGIDLRESLFTRNTEQNITGTYQFSDVTFEQNVNIIGNYNNINMKFANSDVFGESETIFKGDVIFHGNISAGQLHADGYIEEINAGALLSDAVKLDNTSKIQITGNKSFTQIPQIPNANLEYLNGINFTDFVDHVLTLSSPKNLTGTLTINGTLTVPEVLASKLEAKGSVDGVNLTEQIPNVLFLNKDNDVNVSLEITGDVYISTSMNISSLNERDINTEFLTMDTEQVIPHDVTFQNITTSDVSVDGTVNSWNLTQSVENSVKNSSRQVVHGTKNFTNTVRVLGNVEVLGRVGSDRKVKLASQAVQLNAELVEIGGTLVFKEAVRVEHLSGTTDIINGINYTELCDHAWILDQPSRITGKMIFEGDVILSHGLFYNTSDGQPSIGEALQESFALSEDISKEKVSFNKEYSDVCDSAVSLNRKLENAIYEGDYFELINASQITGHLYSSFSFQVDGTTYLAVSWGGGHCFSTLYKFNPETYQFIKLKDFQDSGHGEQWLLIENNGSTYLGLARSKNVNPCSRAKSKIWKLIKSEFSFHQELEPADKMSVTYSAGGVVKIYLHAVDHTTVYKLNPRTEMFEIYKRTAEIIYISLTLLLQDMTNILFLAQKGFGKVMIKGKTGSEEELGGNIASAVLFEQHRKVFIAVSCVSFASRIPRYEIRLFAVNLVTKSFRWLDQKTLASPANLTSFYAGNPVTGTTYIIAAQNNRFPLVYTLLGEKLRLFAKLDIPRVDWVQYIGVPRQRYQAFPDHFLLLCQKDNTYLAQLIMKGASVPLGNLDDAECNIQYISNDEFHSIG</sequence>
<dbReference type="EMBL" id="JAXCGZ010004642">
    <property type="protein sequence ID" value="KAK7081597.1"/>
    <property type="molecule type" value="Genomic_DNA"/>
</dbReference>
<keyword evidence="3" id="KW-1185">Reference proteome</keyword>
<name>A0AAN8XCI5_HALRR</name>
<evidence type="ECO:0000256" key="1">
    <source>
        <dbReference type="SAM" id="Coils"/>
    </source>
</evidence>
<organism evidence="2 3">
    <name type="scientific">Halocaridina rubra</name>
    <name type="common">Hawaiian red shrimp</name>
    <dbReference type="NCBI Taxonomy" id="373956"/>
    <lineage>
        <taxon>Eukaryota</taxon>
        <taxon>Metazoa</taxon>
        <taxon>Ecdysozoa</taxon>
        <taxon>Arthropoda</taxon>
        <taxon>Crustacea</taxon>
        <taxon>Multicrustacea</taxon>
        <taxon>Malacostraca</taxon>
        <taxon>Eumalacostraca</taxon>
        <taxon>Eucarida</taxon>
        <taxon>Decapoda</taxon>
        <taxon>Pleocyemata</taxon>
        <taxon>Caridea</taxon>
        <taxon>Atyoidea</taxon>
        <taxon>Atyidae</taxon>
        <taxon>Halocaridina</taxon>
    </lineage>
</organism>
<reference evidence="2 3" key="1">
    <citation type="submission" date="2023-11" db="EMBL/GenBank/DDBJ databases">
        <title>Halocaridina rubra genome assembly.</title>
        <authorList>
            <person name="Smith C."/>
        </authorList>
    </citation>
    <scope>NUCLEOTIDE SEQUENCE [LARGE SCALE GENOMIC DNA]</scope>
    <source>
        <strain evidence="2">EP-1</strain>
        <tissue evidence="2">Whole</tissue>
    </source>
</reference>
<dbReference type="Proteomes" id="UP001381693">
    <property type="component" value="Unassembled WGS sequence"/>
</dbReference>
<proteinExistence type="predicted"/>
<evidence type="ECO:0000313" key="3">
    <source>
        <dbReference type="Proteomes" id="UP001381693"/>
    </source>
</evidence>
<protein>
    <submittedName>
        <fullName evidence="2">Uncharacterized protein</fullName>
    </submittedName>
</protein>
<evidence type="ECO:0000313" key="2">
    <source>
        <dbReference type="EMBL" id="KAK7081597.1"/>
    </source>
</evidence>
<gene>
    <name evidence="2" type="ORF">SK128_014835</name>
</gene>
<accession>A0AAN8XCI5</accession>
<keyword evidence="1" id="KW-0175">Coiled coil</keyword>
<comment type="caution">
    <text evidence="2">The sequence shown here is derived from an EMBL/GenBank/DDBJ whole genome shotgun (WGS) entry which is preliminary data.</text>
</comment>
<feature type="coiled-coil region" evidence="1">
    <location>
        <begin position="34"/>
        <end position="61"/>
    </location>
</feature>